<evidence type="ECO:0000313" key="3">
    <source>
        <dbReference type="EMBL" id="VAV95139.1"/>
    </source>
</evidence>
<organism evidence="3">
    <name type="scientific">hydrothermal vent metagenome</name>
    <dbReference type="NCBI Taxonomy" id="652676"/>
    <lineage>
        <taxon>unclassified sequences</taxon>
        <taxon>metagenomes</taxon>
        <taxon>ecological metagenomes</taxon>
    </lineage>
</organism>
<comment type="similarity">
    <text evidence="1">Belongs to the TACO1 family.</text>
</comment>
<dbReference type="Gene3D" id="3.30.70.980">
    <property type="match status" value="2"/>
</dbReference>
<dbReference type="InterPro" id="IPR048300">
    <property type="entry name" value="TACO1_YebC-like_2nd/3rd_dom"/>
</dbReference>
<dbReference type="InterPro" id="IPR017856">
    <property type="entry name" value="Integrase-like_N"/>
</dbReference>
<sequence>KNHRLAFTIAEARKENMPVANIERAIKRGTGEIEGADPEELLYEGYAHGGTAIIIEALTDNRKRTAPEIKFALEKRGGNLGQSGSVMHSFDRKGIIVLEAASAPSEDELFELAAEAGAEDIETVDEYVTITTGATDFEPVKKALMEKEINWISAELEYVPHARNEVDLETARKIQKLVDALEDIHDVQAVYTNHEPPEEFMAEME</sequence>
<dbReference type="InterPro" id="IPR029072">
    <property type="entry name" value="YebC-like"/>
</dbReference>
<dbReference type="NCBIfam" id="TIGR01033">
    <property type="entry name" value="YebC/PmpR family DNA-binding transcriptional regulator"/>
    <property type="match status" value="1"/>
</dbReference>
<dbReference type="InterPro" id="IPR026564">
    <property type="entry name" value="Transcrip_reg_TACO1-like_dom3"/>
</dbReference>
<dbReference type="AlphaFoldDB" id="A0A3B0RTA9"/>
<name>A0A3B0RTA9_9ZZZZ</name>
<reference evidence="3" key="1">
    <citation type="submission" date="2018-06" db="EMBL/GenBank/DDBJ databases">
        <authorList>
            <person name="Zhirakovskaya E."/>
        </authorList>
    </citation>
    <scope>NUCLEOTIDE SEQUENCE</scope>
</reference>
<dbReference type="PANTHER" id="PTHR12532:SF0">
    <property type="entry name" value="TRANSLATIONAL ACTIVATOR OF CYTOCHROME C OXIDASE 1"/>
    <property type="match status" value="1"/>
</dbReference>
<dbReference type="EMBL" id="UOEF01000200">
    <property type="protein sequence ID" value="VAV95139.1"/>
    <property type="molecule type" value="Genomic_DNA"/>
</dbReference>
<evidence type="ECO:0000259" key="2">
    <source>
        <dbReference type="Pfam" id="PF01709"/>
    </source>
</evidence>
<gene>
    <name evidence="3" type="ORF">MNBD_ALPHA04-642</name>
</gene>
<accession>A0A3B0RTA9</accession>
<protein>
    <submittedName>
        <fullName evidence="3">Probable transcriptional regulatory protein YebC</fullName>
    </submittedName>
</protein>
<dbReference type="PANTHER" id="PTHR12532">
    <property type="entry name" value="TRANSLATIONAL ACTIVATOR OF CYTOCHROME C OXIDASE 1"/>
    <property type="match status" value="1"/>
</dbReference>
<feature type="domain" description="TACO1/YebC-like second and third" evidence="2">
    <location>
        <begin position="39"/>
        <end position="193"/>
    </location>
</feature>
<evidence type="ECO:0000256" key="1">
    <source>
        <dbReference type="ARBA" id="ARBA00008724"/>
    </source>
</evidence>
<dbReference type="Pfam" id="PF01709">
    <property type="entry name" value="Transcrip_reg"/>
    <property type="match status" value="1"/>
</dbReference>
<dbReference type="GO" id="GO:0005829">
    <property type="term" value="C:cytosol"/>
    <property type="evidence" value="ECO:0007669"/>
    <property type="project" value="TreeGrafter"/>
</dbReference>
<feature type="non-terminal residue" evidence="3">
    <location>
        <position position="1"/>
    </location>
</feature>
<dbReference type="Gene3D" id="1.10.10.200">
    <property type="match status" value="1"/>
</dbReference>
<dbReference type="InterPro" id="IPR002876">
    <property type="entry name" value="Transcrip_reg_TACO1-like"/>
</dbReference>
<dbReference type="SUPFAM" id="SSF75625">
    <property type="entry name" value="YebC-like"/>
    <property type="match status" value="1"/>
</dbReference>
<proteinExistence type="inferred from homology"/>